<dbReference type="InterPro" id="IPR001870">
    <property type="entry name" value="B30.2/SPRY"/>
</dbReference>
<dbReference type="Pfam" id="PF00622">
    <property type="entry name" value="SPRY"/>
    <property type="match status" value="1"/>
</dbReference>
<dbReference type="AlphaFoldDB" id="A0A8T2IE03"/>
<dbReference type="SMART" id="SM00589">
    <property type="entry name" value="PRY"/>
    <property type="match status" value="1"/>
</dbReference>
<dbReference type="InterPro" id="IPR003879">
    <property type="entry name" value="Butyrophylin_SPRY"/>
</dbReference>
<evidence type="ECO:0000256" key="4">
    <source>
        <dbReference type="ARBA" id="ARBA00022786"/>
    </source>
</evidence>
<evidence type="ECO:0000259" key="10">
    <source>
        <dbReference type="PROSITE" id="PS50089"/>
    </source>
</evidence>
<dbReference type="GO" id="GO:0008270">
    <property type="term" value="F:zinc ion binding"/>
    <property type="evidence" value="ECO:0007669"/>
    <property type="project" value="UniProtKB-KW"/>
</dbReference>
<dbReference type="PROSITE" id="PS50119">
    <property type="entry name" value="ZF_BBOX"/>
    <property type="match status" value="1"/>
</dbReference>
<protein>
    <submittedName>
        <fullName evidence="13">Uncharacterized protein</fullName>
    </submittedName>
</protein>
<keyword evidence="2" id="KW-0479">Metal-binding</keyword>
<dbReference type="GO" id="GO:0005737">
    <property type="term" value="C:cytoplasm"/>
    <property type="evidence" value="ECO:0007669"/>
    <property type="project" value="UniProtKB-ARBA"/>
</dbReference>
<dbReference type="Gene3D" id="3.30.160.60">
    <property type="entry name" value="Classic Zinc Finger"/>
    <property type="match status" value="1"/>
</dbReference>
<comment type="caution">
    <text evidence="13">The sequence shown here is derived from an EMBL/GenBank/DDBJ whole genome shotgun (WGS) entry which is preliminary data.</text>
</comment>
<evidence type="ECO:0000313" key="14">
    <source>
        <dbReference type="Proteomes" id="UP000812440"/>
    </source>
</evidence>
<dbReference type="Proteomes" id="UP000812440">
    <property type="component" value="Unassembled WGS sequence"/>
</dbReference>
<proteinExistence type="predicted"/>
<keyword evidence="5" id="KW-0862">Zinc</keyword>
<dbReference type="Gene3D" id="2.60.120.920">
    <property type="match status" value="1"/>
</dbReference>
<dbReference type="SUPFAM" id="SSF57845">
    <property type="entry name" value="B-box zinc-binding domain"/>
    <property type="match status" value="1"/>
</dbReference>
<accession>A0A8T2IE03</accession>
<dbReference type="SMART" id="SM00449">
    <property type="entry name" value="SPRY"/>
    <property type="match status" value="1"/>
</dbReference>
<dbReference type="PRINTS" id="PR01407">
    <property type="entry name" value="BUTYPHLNCDUF"/>
</dbReference>
<evidence type="ECO:0000256" key="1">
    <source>
        <dbReference type="ARBA" id="ARBA00022588"/>
    </source>
</evidence>
<evidence type="ECO:0000256" key="9">
    <source>
        <dbReference type="SAM" id="MobiDB-lite"/>
    </source>
</evidence>
<dbReference type="CDD" id="cd19769">
    <property type="entry name" value="Bbox2_TRIM16-like"/>
    <property type="match status" value="1"/>
</dbReference>
<keyword evidence="7" id="KW-0175">Coiled coil</keyword>
<dbReference type="PROSITE" id="PS50188">
    <property type="entry name" value="B302_SPRY"/>
    <property type="match status" value="1"/>
</dbReference>
<dbReference type="CDD" id="cd12891">
    <property type="entry name" value="SPRY_PRY_C-I_2"/>
    <property type="match status" value="1"/>
</dbReference>
<dbReference type="SMART" id="SM00502">
    <property type="entry name" value="BBC"/>
    <property type="match status" value="1"/>
</dbReference>
<dbReference type="InterPro" id="IPR003649">
    <property type="entry name" value="Bbox_C"/>
</dbReference>
<feature type="domain" description="B box-type" evidence="11">
    <location>
        <begin position="47"/>
        <end position="88"/>
    </location>
</feature>
<dbReference type="InterPro" id="IPR043136">
    <property type="entry name" value="B30.2/SPRY_sf"/>
</dbReference>
<sequence>MASADLRDELICSICTDIYSDPVTLPCGHNYCHGCIEKTWDWHFGTDEDPKCSKHHKFLEYFCCEDGACVCVSCCLFGNHREHKVEPMDEASGKKKEKLRQDLGKLTPERDETENRVQRLQENKREVKEKSTGETERVTVLFRDIREQLEVIEKRVKSEISRQEEELSLILTELIQQQNKEKEDLSKKIHHREELCSMADPFTVLQDKESDAICSAEGGGIEETGRENLKVSAIGNLDMDLISETLLTGLAGIVTGVKGRFCGQEEVPDLLLDINTAGNCVIVSGDGRSATFTLLFQCRPQTTIRFQPPQVLSTRSFSSGRHYWDVEGSESGIWGVGVSYPSIGRLWCRSYIGNNNKSWGLYRLSDKSYSVRHDGKVACLHHVPSSRKIRISLDYEAGRLSYYELSDPIRHLHTFTAPFTEPLHAAFWVEGLGNNWVRITS</sequence>
<dbReference type="InterPro" id="IPR013083">
    <property type="entry name" value="Znf_RING/FYVE/PHD"/>
</dbReference>
<dbReference type="PROSITE" id="PS00518">
    <property type="entry name" value="ZF_RING_1"/>
    <property type="match status" value="1"/>
</dbReference>
<dbReference type="InterPro" id="IPR027370">
    <property type="entry name" value="Znf-RING_euk"/>
</dbReference>
<dbReference type="PROSITE" id="PS50089">
    <property type="entry name" value="ZF_RING_2"/>
    <property type="match status" value="1"/>
</dbReference>
<evidence type="ECO:0000256" key="6">
    <source>
        <dbReference type="ARBA" id="ARBA00022859"/>
    </source>
</evidence>
<reference evidence="13" key="1">
    <citation type="thesis" date="2020" institute="ProQuest LLC" country="789 East Eisenhower Parkway, Ann Arbor, MI, USA">
        <title>Comparative Genomics and Chromosome Evolution.</title>
        <authorList>
            <person name="Mudd A.B."/>
        </authorList>
    </citation>
    <scope>NUCLEOTIDE SEQUENCE</scope>
    <source>
        <strain evidence="13">Female2</strain>
        <tissue evidence="13">Blood</tissue>
    </source>
</reference>
<dbReference type="Gene3D" id="3.30.40.10">
    <property type="entry name" value="Zinc/RING finger domain, C3HC4 (zinc finger)"/>
    <property type="match status" value="1"/>
</dbReference>
<keyword evidence="3 8" id="KW-0863">Zinc-finger</keyword>
<dbReference type="InterPro" id="IPR006574">
    <property type="entry name" value="PRY"/>
</dbReference>
<dbReference type="InterPro" id="IPR001841">
    <property type="entry name" value="Znf_RING"/>
</dbReference>
<keyword evidence="1" id="KW-0399">Innate immunity</keyword>
<organism evidence="13 14">
    <name type="scientific">Hymenochirus boettgeri</name>
    <name type="common">Congo dwarf clawed frog</name>
    <dbReference type="NCBI Taxonomy" id="247094"/>
    <lineage>
        <taxon>Eukaryota</taxon>
        <taxon>Metazoa</taxon>
        <taxon>Chordata</taxon>
        <taxon>Craniata</taxon>
        <taxon>Vertebrata</taxon>
        <taxon>Euteleostomi</taxon>
        <taxon>Amphibia</taxon>
        <taxon>Batrachia</taxon>
        <taxon>Anura</taxon>
        <taxon>Pipoidea</taxon>
        <taxon>Pipidae</taxon>
        <taxon>Pipinae</taxon>
        <taxon>Hymenochirus</taxon>
    </lineage>
</organism>
<evidence type="ECO:0000256" key="7">
    <source>
        <dbReference type="ARBA" id="ARBA00023054"/>
    </source>
</evidence>
<dbReference type="InterPro" id="IPR051051">
    <property type="entry name" value="E3_ubiq-ligase_TRIM/RNF"/>
</dbReference>
<evidence type="ECO:0000259" key="12">
    <source>
        <dbReference type="PROSITE" id="PS50188"/>
    </source>
</evidence>
<dbReference type="InterPro" id="IPR000315">
    <property type="entry name" value="Znf_B-box"/>
</dbReference>
<evidence type="ECO:0000256" key="5">
    <source>
        <dbReference type="ARBA" id="ARBA00022833"/>
    </source>
</evidence>
<evidence type="ECO:0000313" key="13">
    <source>
        <dbReference type="EMBL" id="KAG8428908.1"/>
    </source>
</evidence>
<evidence type="ECO:0000259" key="11">
    <source>
        <dbReference type="PROSITE" id="PS50119"/>
    </source>
</evidence>
<evidence type="ECO:0000256" key="3">
    <source>
        <dbReference type="ARBA" id="ARBA00022771"/>
    </source>
</evidence>
<name>A0A8T2IE03_9PIPI</name>
<evidence type="ECO:0000256" key="2">
    <source>
        <dbReference type="ARBA" id="ARBA00022723"/>
    </source>
</evidence>
<keyword evidence="6" id="KW-0391">Immunity</keyword>
<evidence type="ECO:0000256" key="8">
    <source>
        <dbReference type="PROSITE-ProRule" id="PRU00024"/>
    </source>
</evidence>
<dbReference type="EMBL" id="JAACNH010020605">
    <property type="protein sequence ID" value="KAG8428908.1"/>
    <property type="molecule type" value="Genomic_DNA"/>
</dbReference>
<dbReference type="PANTHER" id="PTHR25465">
    <property type="entry name" value="B-BOX DOMAIN CONTAINING"/>
    <property type="match status" value="1"/>
</dbReference>
<feature type="domain" description="RING-type" evidence="10">
    <location>
        <begin position="12"/>
        <end position="56"/>
    </location>
</feature>
<dbReference type="InterPro" id="IPR013320">
    <property type="entry name" value="ConA-like_dom_sf"/>
</dbReference>
<dbReference type="SMART" id="SM00336">
    <property type="entry name" value="BBOX"/>
    <property type="match status" value="1"/>
</dbReference>
<keyword evidence="4" id="KW-0833">Ubl conjugation pathway</keyword>
<dbReference type="InterPro" id="IPR003877">
    <property type="entry name" value="SPRY_dom"/>
</dbReference>
<dbReference type="SUPFAM" id="SSF57850">
    <property type="entry name" value="RING/U-box"/>
    <property type="match status" value="1"/>
</dbReference>
<feature type="region of interest" description="Disordered" evidence="9">
    <location>
        <begin position="86"/>
        <end position="131"/>
    </location>
</feature>
<dbReference type="SUPFAM" id="SSF49899">
    <property type="entry name" value="Concanavalin A-like lectins/glucanases"/>
    <property type="match status" value="1"/>
</dbReference>
<dbReference type="PANTHER" id="PTHR25465:SF41">
    <property type="entry name" value="E3 UBIQUITIN-PROTEIN LIGASE RNF135"/>
    <property type="match status" value="1"/>
</dbReference>
<dbReference type="Pfam" id="PF13445">
    <property type="entry name" value="zf-RING_UBOX"/>
    <property type="match status" value="1"/>
</dbReference>
<gene>
    <name evidence="13" type="ORF">GDO86_018911</name>
</gene>
<dbReference type="OrthoDB" id="9049620at2759"/>
<feature type="domain" description="B30.2/SPRY" evidence="12">
    <location>
        <begin position="249"/>
        <end position="441"/>
    </location>
</feature>
<dbReference type="InterPro" id="IPR017907">
    <property type="entry name" value="Znf_RING_CS"/>
</dbReference>
<dbReference type="SMART" id="SM00184">
    <property type="entry name" value="RING"/>
    <property type="match status" value="1"/>
</dbReference>
<keyword evidence="14" id="KW-1185">Reference proteome</keyword>
<dbReference type="GO" id="GO:0045087">
    <property type="term" value="P:innate immune response"/>
    <property type="evidence" value="ECO:0007669"/>
    <property type="project" value="UniProtKB-KW"/>
</dbReference>